<evidence type="ECO:0000313" key="3">
    <source>
        <dbReference type="EMBL" id="KAJ7622030.1"/>
    </source>
</evidence>
<dbReference type="Gene3D" id="3.80.10.10">
    <property type="entry name" value="Ribonuclease Inhibitor"/>
    <property type="match status" value="1"/>
</dbReference>
<reference evidence="3" key="1">
    <citation type="submission" date="2023-03" db="EMBL/GenBank/DDBJ databases">
        <title>Massive genome expansion in bonnet fungi (Mycena s.s.) driven by repeated elements and novel gene families across ecological guilds.</title>
        <authorList>
            <consortium name="Lawrence Berkeley National Laboratory"/>
            <person name="Harder C.B."/>
            <person name="Miyauchi S."/>
            <person name="Viragh M."/>
            <person name="Kuo A."/>
            <person name="Thoen E."/>
            <person name="Andreopoulos B."/>
            <person name="Lu D."/>
            <person name="Skrede I."/>
            <person name="Drula E."/>
            <person name="Henrissat B."/>
            <person name="Morin E."/>
            <person name="Kohler A."/>
            <person name="Barry K."/>
            <person name="LaButti K."/>
            <person name="Morin E."/>
            <person name="Salamov A."/>
            <person name="Lipzen A."/>
            <person name="Mereny Z."/>
            <person name="Hegedus B."/>
            <person name="Baldrian P."/>
            <person name="Stursova M."/>
            <person name="Weitz H."/>
            <person name="Taylor A."/>
            <person name="Grigoriev I.V."/>
            <person name="Nagy L.G."/>
            <person name="Martin F."/>
            <person name="Kauserud H."/>
        </authorList>
    </citation>
    <scope>NUCLEOTIDE SEQUENCE</scope>
    <source>
        <strain evidence="3">9284</strain>
    </source>
</reference>
<dbReference type="EMBL" id="JARKIF010000015">
    <property type="protein sequence ID" value="KAJ7622030.1"/>
    <property type="molecule type" value="Genomic_DNA"/>
</dbReference>
<dbReference type="SUPFAM" id="SSF81383">
    <property type="entry name" value="F-box domain"/>
    <property type="match status" value="1"/>
</dbReference>
<keyword evidence="1" id="KW-0732">Signal</keyword>
<dbReference type="InterPro" id="IPR036047">
    <property type="entry name" value="F-box-like_dom_sf"/>
</dbReference>
<organism evidence="3 4">
    <name type="scientific">Roridomyces roridus</name>
    <dbReference type="NCBI Taxonomy" id="1738132"/>
    <lineage>
        <taxon>Eukaryota</taxon>
        <taxon>Fungi</taxon>
        <taxon>Dikarya</taxon>
        <taxon>Basidiomycota</taxon>
        <taxon>Agaricomycotina</taxon>
        <taxon>Agaricomycetes</taxon>
        <taxon>Agaricomycetidae</taxon>
        <taxon>Agaricales</taxon>
        <taxon>Marasmiineae</taxon>
        <taxon>Mycenaceae</taxon>
        <taxon>Roridomyces</taxon>
    </lineage>
</organism>
<dbReference type="SUPFAM" id="SSF52047">
    <property type="entry name" value="RNI-like"/>
    <property type="match status" value="1"/>
</dbReference>
<evidence type="ECO:0000259" key="2">
    <source>
        <dbReference type="PROSITE" id="PS50181"/>
    </source>
</evidence>
<name>A0AAD7FG06_9AGAR</name>
<dbReference type="InterPro" id="IPR032675">
    <property type="entry name" value="LRR_dom_sf"/>
</dbReference>
<sequence length="498" mass="55654">MISLLPTELWLAIFLNLSQDALKALSLTSRGFRTLTLPSLVSDFTFQPYGVYGNHHYVTSWESFPQPEVDRSLQRLAFWASDAISPLVRSCVLEIRKHVVHRSPTPKHLLRDALFGSLGRFSALQRFRAHHIEFTQAALSAMSSLRLVDLTLLWCDFAKGEDVDDSSITLNVSEFSFHGDSKAQSRWIALLRTDNLRSLALDSPSMEDDIPSFPYVETLSVAINATQLPEIIPFLSKFPGVQTLTMPPLYSQSTPLKPLDPAHIDLRGIFPSLNSFVGPAGALSLFTPLSTIESIKVLECPTPQDLLASLQLCLPAEHISSFEASFSDLTTCQLAELFALLPGLRKLRLRIAKYRHHSSESEAASFIIRMTKEFIAPPGLTHLALTWDSRDDTPGLSEKELRSTLSFLKTRCPDIRVVWLDGRLFFLSWRRGEEERVASSLGKFSISRMNALFIGVQSSPIGCVGILSKFGGFHEPRGGLEEDTELNQEKKNTVVRRL</sequence>
<protein>
    <recommendedName>
        <fullName evidence="2">F-box domain-containing protein</fullName>
    </recommendedName>
</protein>
<dbReference type="Proteomes" id="UP001221142">
    <property type="component" value="Unassembled WGS sequence"/>
</dbReference>
<comment type="caution">
    <text evidence="3">The sequence shown here is derived from an EMBL/GenBank/DDBJ whole genome shotgun (WGS) entry which is preliminary data.</text>
</comment>
<evidence type="ECO:0000256" key="1">
    <source>
        <dbReference type="SAM" id="SignalP"/>
    </source>
</evidence>
<keyword evidence="4" id="KW-1185">Reference proteome</keyword>
<proteinExistence type="predicted"/>
<feature type="chain" id="PRO_5042251702" description="F-box domain-containing protein" evidence="1">
    <location>
        <begin position="24"/>
        <end position="498"/>
    </location>
</feature>
<dbReference type="AlphaFoldDB" id="A0AAD7FG06"/>
<accession>A0AAD7FG06</accession>
<gene>
    <name evidence="3" type="ORF">FB45DRAFT_121217</name>
</gene>
<evidence type="ECO:0000313" key="4">
    <source>
        <dbReference type="Proteomes" id="UP001221142"/>
    </source>
</evidence>
<feature type="signal peptide" evidence="1">
    <location>
        <begin position="1"/>
        <end position="23"/>
    </location>
</feature>
<feature type="domain" description="F-box" evidence="2">
    <location>
        <begin position="1"/>
        <end position="49"/>
    </location>
</feature>
<dbReference type="PROSITE" id="PS50181">
    <property type="entry name" value="FBOX"/>
    <property type="match status" value="1"/>
</dbReference>
<dbReference type="InterPro" id="IPR001810">
    <property type="entry name" value="F-box_dom"/>
</dbReference>